<dbReference type="EMBL" id="FZNS01000002">
    <property type="protein sequence ID" value="SNR39388.1"/>
    <property type="molecule type" value="Genomic_DNA"/>
</dbReference>
<evidence type="ECO:0000313" key="2">
    <source>
        <dbReference type="Proteomes" id="UP000198310"/>
    </source>
</evidence>
<sequence length="68" mass="7818">MGVVERKARKFRWGQICLFLLRKVKMIPATYGDYRCAFVKSLLQDTAGSFFIYLAISGYCPLFCSILL</sequence>
<organism evidence="1 2">
    <name type="scientific">Hymenobacter mucosus</name>
    <dbReference type="NCBI Taxonomy" id="1411120"/>
    <lineage>
        <taxon>Bacteria</taxon>
        <taxon>Pseudomonadati</taxon>
        <taxon>Bacteroidota</taxon>
        <taxon>Cytophagia</taxon>
        <taxon>Cytophagales</taxon>
        <taxon>Hymenobacteraceae</taxon>
        <taxon>Hymenobacter</taxon>
    </lineage>
</organism>
<proteinExistence type="predicted"/>
<gene>
    <name evidence="1" type="ORF">SAMN06269173_10252</name>
</gene>
<name>A0A238VYS9_9BACT</name>
<protein>
    <submittedName>
        <fullName evidence="1">Uncharacterized protein</fullName>
    </submittedName>
</protein>
<dbReference type="AlphaFoldDB" id="A0A238VYS9"/>
<evidence type="ECO:0000313" key="1">
    <source>
        <dbReference type="EMBL" id="SNR39388.1"/>
    </source>
</evidence>
<keyword evidence="2" id="KW-1185">Reference proteome</keyword>
<dbReference type="Proteomes" id="UP000198310">
    <property type="component" value="Unassembled WGS sequence"/>
</dbReference>
<accession>A0A238VYS9</accession>
<reference evidence="2" key="1">
    <citation type="submission" date="2017-06" db="EMBL/GenBank/DDBJ databases">
        <authorList>
            <person name="Varghese N."/>
            <person name="Submissions S."/>
        </authorList>
    </citation>
    <scope>NUCLEOTIDE SEQUENCE [LARGE SCALE GENOMIC DNA]</scope>
    <source>
        <strain evidence="2">DSM 28041</strain>
    </source>
</reference>